<dbReference type="InterPro" id="IPR023430">
    <property type="entry name" value="Pept_HybD-like_dom_sf"/>
</dbReference>
<keyword evidence="6" id="KW-1185">Reference proteome</keyword>
<dbReference type="GO" id="GO:0016485">
    <property type="term" value="P:protein processing"/>
    <property type="evidence" value="ECO:0007669"/>
    <property type="project" value="TreeGrafter"/>
</dbReference>
<dbReference type="OrthoDB" id="9794619at2"/>
<dbReference type="GO" id="GO:0008047">
    <property type="term" value="F:enzyme activator activity"/>
    <property type="evidence" value="ECO:0007669"/>
    <property type="project" value="InterPro"/>
</dbReference>
<dbReference type="CDD" id="cd00518">
    <property type="entry name" value="H2MP"/>
    <property type="match status" value="1"/>
</dbReference>
<dbReference type="PANTHER" id="PTHR30302:SF1">
    <property type="entry name" value="HYDROGENASE 2 MATURATION PROTEASE"/>
    <property type="match status" value="1"/>
</dbReference>
<dbReference type="Pfam" id="PF01750">
    <property type="entry name" value="HycI"/>
    <property type="match status" value="1"/>
</dbReference>
<dbReference type="NCBIfam" id="TIGR00072">
    <property type="entry name" value="hydrog_prot"/>
    <property type="match status" value="1"/>
</dbReference>
<accession>A0A4Z0XYU0</accession>
<dbReference type="PRINTS" id="PR00446">
    <property type="entry name" value="HYDRGNUPTAKE"/>
</dbReference>
<keyword evidence="4" id="KW-0378">Hydrolase</keyword>
<dbReference type="SUPFAM" id="SSF53163">
    <property type="entry name" value="HybD-like"/>
    <property type="match status" value="1"/>
</dbReference>
<proteinExistence type="inferred from homology"/>
<dbReference type="Proteomes" id="UP000297714">
    <property type="component" value="Unassembled WGS sequence"/>
</dbReference>
<evidence type="ECO:0000256" key="3">
    <source>
        <dbReference type="ARBA" id="ARBA00022750"/>
    </source>
</evidence>
<keyword evidence="2" id="KW-0645">Protease</keyword>
<reference evidence="5 6" key="1">
    <citation type="submission" date="2019-04" db="EMBL/GenBank/DDBJ databases">
        <authorList>
            <person name="Poehlein A."/>
            <person name="Bengelsdorf F.R."/>
            <person name="Duerre P."/>
            <person name="Daniel R."/>
        </authorList>
    </citation>
    <scope>NUCLEOTIDE SEQUENCE [LARGE SCALE GENOMIC DNA]</scope>
    <source>
        <strain evidence="5 6">BS-1</strain>
    </source>
</reference>
<evidence type="ECO:0000313" key="6">
    <source>
        <dbReference type="Proteomes" id="UP000297714"/>
    </source>
</evidence>
<protein>
    <submittedName>
        <fullName evidence="5">Hydrogenase 2 maturation endopeptidase</fullName>
    </submittedName>
</protein>
<evidence type="ECO:0000256" key="1">
    <source>
        <dbReference type="ARBA" id="ARBA00006814"/>
    </source>
</evidence>
<gene>
    <name evidence="5" type="ORF">CAGA_12420</name>
</gene>
<dbReference type="PANTHER" id="PTHR30302">
    <property type="entry name" value="HYDROGENASE 1 MATURATION PROTEASE"/>
    <property type="match status" value="1"/>
</dbReference>
<dbReference type="EMBL" id="SRMQ01000004">
    <property type="protein sequence ID" value="TGJ76699.1"/>
    <property type="molecule type" value="Genomic_DNA"/>
</dbReference>
<comment type="caution">
    <text evidence="5">The sequence shown here is derived from an EMBL/GenBank/DDBJ whole genome shotgun (WGS) entry which is preliminary data.</text>
</comment>
<dbReference type="AlphaFoldDB" id="A0A4Z0XYU0"/>
<dbReference type="RefSeq" id="WP_135658976.1">
    <property type="nucleotide sequence ID" value="NZ_SRMQ01000004.1"/>
</dbReference>
<keyword evidence="3" id="KW-0064">Aspartyl protease</keyword>
<evidence type="ECO:0000256" key="2">
    <source>
        <dbReference type="ARBA" id="ARBA00022670"/>
    </source>
</evidence>
<dbReference type="InterPro" id="IPR000671">
    <property type="entry name" value="Peptidase_A31"/>
</dbReference>
<sequence>MNNVSVVGIGNSLYCDDGVGCEVVRRLMERNKDDHLEFIIAESDIYYCLSKIHASRIVIVDALYAGYKPGSIHLFNLKECSACLQNGLSMHNQHLIPLLKTTGAFTILIIGIEPFELSLQAGLSHAMELCLPNIVNSTAVILSSIA</sequence>
<dbReference type="Gene3D" id="3.40.50.1450">
    <property type="entry name" value="HybD-like"/>
    <property type="match status" value="1"/>
</dbReference>
<organism evidence="5 6">
    <name type="scientific">Caproiciproducens galactitolivorans</name>
    <dbReference type="NCBI Taxonomy" id="642589"/>
    <lineage>
        <taxon>Bacteria</taxon>
        <taxon>Bacillati</taxon>
        <taxon>Bacillota</taxon>
        <taxon>Clostridia</taxon>
        <taxon>Eubacteriales</taxon>
        <taxon>Acutalibacteraceae</taxon>
        <taxon>Caproiciproducens</taxon>
    </lineage>
</organism>
<dbReference type="GO" id="GO:0004190">
    <property type="term" value="F:aspartic-type endopeptidase activity"/>
    <property type="evidence" value="ECO:0007669"/>
    <property type="project" value="UniProtKB-KW"/>
</dbReference>
<evidence type="ECO:0000256" key="4">
    <source>
        <dbReference type="ARBA" id="ARBA00022801"/>
    </source>
</evidence>
<comment type="similarity">
    <text evidence="1">Belongs to the peptidase A31 family.</text>
</comment>
<name>A0A4Z0XYU0_9FIRM</name>
<evidence type="ECO:0000313" key="5">
    <source>
        <dbReference type="EMBL" id="TGJ76699.1"/>
    </source>
</evidence>